<organism evidence="1 2">
    <name type="scientific">Pholiota conissans</name>
    <dbReference type="NCBI Taxonomy" id="109636"/>
    <lineage>
        <taxon>Eukaryota</taxon>
        <taxon>Fungi</taxon>
        <taxon>Dikarya</taxon>
        <taxon>Basidiomycota</taxon>
        <taxon>Agaricomycotina</taxon>
        <taxon>Agaricomycetes</taxon>
        <taxon>Agaricomycetidae</taxon>
        <taxon>Agaricales</taxon>
        <taxon>Agaricineae</taxon>
        <taxon>Strophariaceae</taxon>
        <taxon>Pholiota</taxon>
    </lineage>
</organism>
<dbReference type="Gene3D" id="3.80.10.10">
    <property type="entry name" value="Ribonuclease Inhibitor"/>
    <property type="match status" value="1"/>
</dbReference>
<dbReference type="AlphaFoldDB" id="A0A9P5ZGH6"/>
<evidence type="ECO:0000313" key="2">
    <source>
        <dbReference type="Proteomes" id="UP000807469"/>
    </source>
</evidence>
<dbReference type="SUPFAM" id="SSF52047">
    <property type="entry name" value="RNI-like"/>
    <property type="match status" value="1"/>
</dbReference>
<comment type="caution">
    <text evidence="1">The sequence shown here is derived from an EMBL/GenBank/DDBJ whole genome shotgun (WGS) entry which is preliminary data.</text>
</comment>
<gene>
    <name evidence="1" type="ORF">BDN70DRAFT_870298</name>
</gene>
<sequence length="450" mass="49990">MASTQTQTTWHSLPNEMKLAIIDNLDVEDVTALSRVDQRTYQACVPAQFKKVRLNDFEALEGFLENVPRAYCGYIEELDVCTERHDPHSTPVLPRFRADAVIAILSASLRLSKLTLRLSGSLDKSVIAPFPFLLNLKNLSISNCGDEAVTPLSERLVVSIAASVRNLEELSLDRITRSRMHAPELEGVYPCVPLASDDEDIPEHPTLAAELSLPSLLRIPTLSKLTIRDTHLGHEAWTTIPVLCRLQVLDIGSCYHEDDGFNTRCTERIMAAVGPTVDEFSLTAAVSDTVFSEADATPLQRLRKLHITPFFPVESVVDTMATLAGSPVETLSVQCFEEDVVDICTALEEFLSIRVARGPEFYNRLKQINVKVTAGGDDDEDEDVDMPSDEEKEERIQATKRLQAFCRDLSLKSVVDKSMPKAARNIDGGVKTTSFTDARRYHVKGRSMTL</sequence>
<accession>A0A9P5ZGH6</accession>
<evidence type="ECO:0000313" key="1">
    <source>
        <dbReference type="EMBL" id="KAF9486210.1"/>
    </source>
</evidence>
<dbReference type="EMBL" id="MU155131">
    <property type="protein sequence ID" value="KAF9486210.1"/>
    <property type="molecule type" value="Genomic_DNA"/>
</dbReference>
<protein>
    <recommendedName>
        <fullName evidence="3">F-box domain-containing protein</fullName>
    </recommendedName>
</protein>
<reference evidence="1" key="1">
    <citation type="submission" date="2020-11" db="EMBL/GenBank/DDBJ databases">
        <authorList>
            <consortium name="DOE Joint Genome Institute"/>
            <person name="Ahrendt S."/>
            <person name="Riley R."/>
            <person name="Andreopoulos W."/>
            <person name="Labutti K."/>
            <person name="Pangilinan J."/>
            <person name="Ruiz-Duenas F.J."/>
            <person name="Barrasa J.M."/>
            <person name="Sanchez-Garcia M."/>
            <person name="Camarero S."/>
            <person name="Miyauchi S."/>
            <person name="Serrano A."/>
            <person name="Linde D."/>
            <person name="Babiker R."/>
            <person name="Drula E."/>
            <person name="Ayuso-Fernandez I."/>
            <person name="Pacheco R."/>
            <person name="Padilla G."/>
            <person name="Ferreira P."/>
            <person name="Barriuso J."/>
            <person name="Kellner H."/>
            <person name="Castanera R."/>
            <person name="Alfaro M."/>
            <person name="Ramirez L."/>
            <person name="Pisabarro A.G."/>
            <person name="Kuo A."/>
            <person name="Tritt A."/>
            <person name="Lipzen A."/>
            <person name="He G."/>
            <person name="Yan M."/>
            <person name="Ng V."/>
            <person name="Cullen D."/>
            <person name="Martin F."/>
            <person name="Rosso M.-N."/>
            <person name="Henrissat B."/>
            <person name="Hibbett D."/>
            <person name="Martinez A.T."/>
            <person name="Grigoriev I.V."/>
        </authorList>
    </citation>
    <scope>NUCLEOTIDE SEQUENCE</scope>
    <source>
        <strain evidence="1">CIRM-BRFM 674</strain>
    </source>
</reference>
<proteinExistence type="predicted"/>
<dbReference type="InterPro" id="IPR032675">
    <property type="entry name" value="LRR_dom_sf"/>
</dbReference>
<evidence type="ECO:0008006" key="3">
    <source>
        <dbReference type="Google" id="ProtNLM"/>
    </source>
</evidence>
<name>A0A9P5ZGH6_9AGAR</name>
<dbReference type="OrthoDB" id="3235026at2759"/>
<dbReference type="Proteomes" id="UP000807469">
    <property type="component" value="Unassembled WGS sequence"/>
</dbReference>
<keyword evidence="2" id="KW-1185">Reference proteome</keyword>